<dbReference type="Pfam" id="PF10604">
    <property type="entry name" value="Polyketide_cyc2"/>
    <property type="match status" value="1"/>
</dbReference>
<dbReference type="Proteomes" id="UP001209803">
    <property type="component" value="Chromosome"/>
</dbReference>
<reference evidence="1 2" key="1">
    <citation type="submission" date="2023-03" db="EMBL/GenBank/DDBJ databases">
        <title>Roseibium porphyridii sp. nov. and Roseibium rhodosorbium sp. nov. isolated from marine algae, Porphyridium cruentum and Rhodosorus marinus, respectively.</title>
        <authorList>
            <person name="Lee M.W."/>
            <person name="Choi B.J."/>
            <person name="Lee J.K."/>
            <person name="Choi D.G."/>
            <person name="Baek J.H."/>
            <person name="Bayburt H."/>
            <person name="Kim J.M."/>
            <person name="Han D.M."/>
            <person name="Kim K.H."/>
            <person name="Jeon C.O."/>
        </authorList>
    </citation>
    <scope>NUCLEOTIDE SEQUENCE [LARGE SCALE GENOMIC DNA]</scope>
    <source>
        <strain evidence="1 2">KMA01</strain>
    </source>
</reference>
<dbReference type="EMBL" id="CP120863">
    <property type="protein sequence ID" value="WFE89095.1"/>
    <property type="molecule type" value="Genomic_DNA"/>
</dbReference>
<evidence type="ECO:0000313" key="2">
    <source>
        <dbReference type="Proteomes" id="UP001209803"/>
    </source>
</evidence>
<gene>
    <name evidence="1" type="ORF">K1718_23530</name>
</gene>
<dbReference type="SUPFAM" id="SSF55961">
    <property type="entry name" value="Bet v1-like"/>
    <property type="match status" value="1"/>
</dbReference>
<accession>A0ABY8F0Y9</accession>
<dbReference type="InterPro" id="IPR023393">
    <property type="entry name" value="START-like_dom_sf"/>
</dbReference>
<dbReference type="RefSeq" id="WP_265680642.1">
    <property type="nucleotide sequence ID" value="NZ_CP120863.1"/>
</dbReference>
<dbReference type="InterPro" id="IPR019587">
    <property type="entry name" value="Polyketide_cyclase/dehydratase"/>
</dbReference>
<evidence type="ECO:0000313" key="1">
    <source>
        <dbReference type="EMBL" id="WFE89095.1"/>
    </source>
</evidence>
<sequence length="266" mass="30332">MIHRTDVSRRTVLIALPLLAAESQAKAWGPTSVPVSMGEPVYRRDSIVSSARTADLLSRLRKTEGCMRADGFMDETGVIAIWQEWVSVQASTAFWRRHGTEYGTSTLRKLRALRPMTTHVQLVHDYPFPARDVWRVATDLDHLKTVTEGLLAFRNLPHGEIHQGQEMRVEVSLFGRLPYQPYEMRVVEFDDANMAFTSEEKGAGVKTWRHSLSVATTPTGSRLTERIEIDGGLLTPLFAAWARYMYRQRHPRRLRILETSVSRRNG</sequence>
<name>A0ABY8F0Y9_9HYPH</name>
<dbReference type="Gene3D" id="3.30.530.20">
    <property type="match status" value="1"/>
</dbReference>
<keyword evidence="2" id="KW-1185">Reference proteome</keyword>
<protein>
    <submittedName>
        <fullName evidence="1">SRPBCC family protein</fullName>
    </submittedName>
</protein>
<proteinExistence type="predicted"/>
<organism evidence="1 2">
    <name type="scientific">Roseibium porphyridii</name>
    <dbReference type="NCBI Taxonomy" id="2866279"/>
    <lineage>
        <taxon>Bacteria</taxon>
        <taxon>Pseudomonadati</taxon>
        <taxon>Pseudomonadota</taxon>
        <taxon>Alphaproteobacteria</taxon>
        <taxon>Hyphomicrobiales</taxon>
        <taxon>Stappiaceae</taxon>
        <taxon>Roseibium</taxon>
    </lineage>
</organism>